<feature type="transmembrane region" description="Helical" evidence="8">
    <location>
        <begin position="72"/>
        <end position="92"/>
    </location>
</feature>
<reference evidence="10 11" key="1">
    <citation type="submission" date="2015-07" db="EMBL/GenBank/DDBJ databases">
        <title>The genome of Dufourea novaeangliae.</title>
        <authorList>
            <person name="Pan H."/>
            <person name="Kapheim K."/>
        </authorList>
    </citation>
    <scope>NUCLEOTIDE SEQUENCE [LARGE SCALE GENOMIC DNA]</scope>
    <source>
        <strain evidence="10">0120121106</strain>
        <tissue evidence="10">Whole body</tissue>
    </source>
</reference>
<dbReference type="FunFam" id="1.20.1250.20:FF:000218">
    <property type="entry name" value="facilitated trehalose transporter Tret1"/>
    <property type="match status" value="1"/>
</dbReference>
<evidence type="ECO:0000256" key="1">
    <source>
        <dbReference type="ARBA" id="ARBA00004651"/>
    </source>
</evidence>
<dbReference type="Pfam" id="PF00083">
    <property type="entry name" value="Sugar_tr"/>
    <property type="match status" value="1"/>
</dbReference>
<dbReference type="Gene3D" id="1.20.1250.20">
    <property type="entry name" value="MFS general substrate transporter like domains"/>
    <property type="match status" value="1"/>
</dbReference>
<keyword evidence="7 8" id="KW-0472">Membrane</keyword>
<evidence type="ECO:0000256" key="5">
    <source>
        <dbReference type="ARBA" id="ARBA00022692"/>
    </source>
</evidence>
<evidence type="ECO:0000256" key="4">
    <source>
        <dbReference type="ARBA" id="ARBA00022597"/>
    </source>
</evidence>
<keyword evidence="3" id="KW-1003">Cell membrane</keyword>
<dbReference type="PANTHER" id="PTHR48021:SF46">
    <property type="entry name" value="MAJOR FACILITATOR SUPERFAMILY (MFS) PROFILE DOMAIN-CONTAINING PROTEIN"/>
    <property type="match status" value="1"/>
</dbReference>
<feature type="transmembrane region" description="Helical" evidence="8">
    <location>
        <begin position="341"/>
        <end position="366"/>
    </location>
</feature>
<dbReference type="EMBL" id="KQ434846">
    <property type="protein sequence ID" value="KZC08290.1"/>
    <property type="molecule type" value="Genomic_DNA"/>
</dbReference>
<feature type="transmembrane region" description="Helical" evidence="8">
    <location>
        <begin position="131"/>
        <end position="152"/>
    </location>
</feature>
<evidence type="ECO:0000256" key="7">
    <source>
        <dbReference type="ARBA" id="ARBA00023136"/>
    </source>
</evidence>
<name>A0A154PAR7_DUFNO</name>
<comment type="subcellular location">
    <subcellularLocation>
        <location evidence="1">Cell membrane</location>
        <topology evidence="1">Multi-pass membrane protein</topology>
    </subcellularLocation>
</comment>
<proteinExistence type="predicted"/>
<dbReference type="SUPFAM" id="SSF103473">
    <property type="entry name" value="MFS general substrate transporter"/>
    <property type="match status" value="1"/>
</dbReference>
<evidence type="ECO:0000259" key="9">
    <source>
        <dbReference type="PROSITE" id="PS50850"/>
    </source>
</evidence>
<keyword evidence="2" id="KW-0813">Transport</keyword>
<protein>
    <submittedName>
        <fullName evidence="10">Facilitated trehalose transporter Tret1</fullName>
    </submittedName>
</protein>
<feature type="transmembrane region" description="Helical" evidence="8">
    <location>
        <begin position="279"/>
        <end position="296"/>
    </location>
</feature>
<keyword evidence="11" id="KW-1185">Reference proteome</keyword>
<feature type="transmembrane region" description="Helical" evidence="8">
    <location>
        <begin position="308"/>
        <end position="329"/>
    </location>
</feature>
<evidence type="ECO:0000256" key="6">
    <source>
        <dbReference type="ARBA" id="ARBA00022989"/>
    </source>
</evidence>
<evidence type="ECO:0000256" key="2">
    <source>
        <dbReference type="ARBA" id="ARBA00022448"/>
    </source>
</evidence>
<feature type="non-terminal residue" evidence="10">
    <location>
        <position position="1"/>
    </location>
</feature>
<feature type="transmembrane region" description="Helical" evidence="8">
    <location>
        <begin position="408"/>
        <end position="428"/>
    </location>
</feature>
<accession>A0A154PAR7</accession>
<evidence type="ECO:0000313" key="10">
    <source>
        <dbReference type="EMBL" id="KZC08290.1"/>
    </source>
</evidence>
<sequence length="448" mass="49594">NEYYSKTVSLVQVATGMLLGWPSPMIPKLMAEDSTLRISRNEASWTVSLLKLGMAFGCLLSTFIVDHLGRKITILIAIVPAISSWSLIAWGSSITTLYAARIIGGIGSGMVFTAGSIYVTEIAPPHIRGALGSFFVMMDYCGSLLGYVIGSFTTMAEYAYAGMSLTTLQFLIFVWFPETPYYLLRRKRYAPAMDSLMFLRGTGGVSEEMDSIMRSVECEPRNTGVVSAILDLMSKAGGRRAILIGVCVMTLQAFSGSIILIAYTQPIFKKIHNVDSQETYMSIVLAVMQLITYCLCIGHVDRMGRKPLMIISVVGVVISSFLLGVYFCMLENNIDVDSLNWLAFTAILVYAVSVSLGLTSVPFVIMNEVFPMYAKATCIGLCFCLNLLWSFVLVWICSVVAFEHSMYVAFWIISALNALGIIFLTIYLPETKRMSLSRIEERIVRKKM</sequence>
<gene>
    <name evidence="10" type="ORF">WN55_09194</name>
</gene>
<evidence type="ECO:0000313" key="11">
    <source>
        <dbReference type="Proteomes" id="UP000076502"/>
    </source>
</evidence>
<dbReference type="InterPro" id="IPR005829">
    <property type="entry name" value="Sugar_transporter_CS"/>
</dbReference>
<keyword evidence="4" id="KW-0762">Sugar transport</keyword>
<dbReference type="InterPro" id="IPR050549">
    <property type="entry name" value="MFS_Trehalose_Transporter"/>
</dbReference>
<dbReference type="GO" id="GO:0022857">
    <property type="term" value="F:transmembrane transporter activity"/>
    <property type="evidence" value="ECO:0007669"/>
    <property type="project" value="InterPro"/>
</dbReference>
<dbReference type="PANTHER" id="PTHR48021">
    <property type="match status" value="1"/>
</dbReference>
<feature type="transmembrane region" description="Helical" evidence="8">
    <location>
        <begin position="378"/>
        <end position="402"/>
    </location>
</feature>
<feature type="transmembrane region" description="Helical" evidence="8">
    <location>
        <begin position="158"/>
        <end position="176"/>
    </location>
</feature>
<keyword evidence="5 8" id="KW-0812">Transmembrane</keyword>
<dbReference type="AlphaFoldDB" id="A0A154PAR7"/>
<dbReference type="InterPro" id="IPR005828">
    <property type="entry name" value="MFS_sugar_transport-like"/>
</dbReference>
<organism evidence="10 11">
    <name type="scientific">Dufourea novaeangliae</name>
    <name type="common">Sweat bee</name>
    <dbReference type="NCBI Taxonomy" id="178035"/>
    <lineage>
        <taxon>Eukaryota</taxon>
        <taxon>Metazoa</taxon>
        <taxon>Ecdysozoa</taxon>
        <taxon>Arthropoda</taxon>
        <taxon>Hexapoda</taxon>
        <taxon>Insecta</taxon>
        <taxon>Pterygota</taxon>
        <taxon>Neoptera</taxon>
        <taxon>Endopterygota</taxon>
        <taxon>Hymenoptera</taxon>
        <taxon>Apocrita</taxon>
        <taxon>Aculeata</taxon>
        <taxon>Apoidea</taxon>
        <taxon>Anthophila</taxon>
        <taxon>Halictidae</taxon>
        <taxon>Rophitinae</taxon>
        <taxon>Dufourea</taxon>
    </lineage>
</organism>
<dbReference type="PROSITE" id="PS50850">
    <property type="entry name" value="MFS"/>
    <property type="match status" value="1"/>
</dbReference>
<dbReference type="InterPro" id="IPR020846">
    <property type="entry name" value="MFS_dom"/>
</dbReference>
<feature type="transmembrane region" description="Helical" evidence="8">
    <location>
        <begin position="43"/>
        <end position="65"/>
    </location>
</feature>
<dbReference type="InterPro" id="IPR036259">
    <property type="entry name" value="MFS_trans_sf"/>
</dbReference>
<dbReference type="PROSITE" id="PS00217">
    <property type="entry name" value="SUGAR_TRANSPORT_2"/>
    <property type="match status" value="1"/>
</dbReference>
<evidence type="ECO:0000256" key="3">
    <source>
        <dbReference type="ARBA" id="ARBA00022475"/>
    </source>
</evidence>
<dbReference type="OrthoDB" id="6133115at2759"/>
<feature type="transmembrane region" description="Helical" evidence="8">
    <location>
        <begin position="241"/>
        <end position="263"/>
    </location>
</feature>
<dbReference type="GO" id="GO:0005886">
    <property type="term" value="C:plasma membrane"/>
    <property type="evidence" value="ECO:0007669"/>
    <property type="project" value="UniProtKB-SubCell"/>
</dbReference>
<feature type="domain" description="Major facilitator superfamily (MFS) profile" evidence="9">
    <location>
        <begin position="1"/>
        <end position="432"/>
    </location>
</feature>
<evidence type="ECO:0000256" key="8">
    <source>
        <dbReference type="SAM" id="Phobius"/>
    </source>
</evidence>
<dbReference type="STRING" id="178035.A0A154PAR7"/>
<dbReference type="Proteomes" id="UP000076502">
    <property type="component" value="Unassembled WGS sequence"/>
</dbReference>
<feature type="transmembrane region" description="Helical" evidence="8">
    <location>
        <begin position="98"/>
        <end position="119"/>
    </location>
</feature>
<keyword evidence="6 8" id="KW-1133">Transmembrane helix</keyword>